<proteinExistence type="predicted"/>
<feature type="region of interest" description="Disordered" evidence="1">
    <location>
        <begin position="39"/>
        <end position="74"/>
    </location>
</feature>
<evidence type="ECO:0000313" key="2">
    <source>
        <dbReference type="EMBL" id="GAA0679483.1"/>
    </source>
</evidence>
<feature type="compositionally biased region" description="Polar residues" evidence="1">
    <location>
        <begin position="123"/>
        <end position="139"/>
    </location>
</feature>
<evidence type="ECO:0008006" key="4">
    <source>
        <dbReference type="Google" id="ProtNLM"/>
    </source>
</evidence>
<evidence type="ECO:0000313" key="3">
    <source>
        <dbReference type="Proteomes" id="UP001500420"/>
    </source>
</evidence>
<dbReference type="EMBL" id="BAAADV010000007">
    <property type="protein sequence ID" value="GAA0679483.1"/>
    <property type="molecule type" value="Genomic_DNA"/>
</dbReference>
<dbReference type="AlphaFoldDB" id="A0AAV3TDS8"/>
<gene>
    <name evidence="2" type="ORF">GCM10009020_30040</name>
</gene>
<feature type="region of interest" description="Disordered" evidence="1">
    <location>
        <begin position="96"/>
        <end position="161"/>
    </location>
</feature>
<reference evidence="2 3" key="1">
    <citation type="journal article" date="2019" name="Int. J. Syst. Evol. Microbiol.">
        <title>The Global Catalogue of Microorganisms (GCM) 10K type strain sequencing project: providing services to taxonomists for standard genome sequencing and annotation.</title>
        <authorList>
            <consortium name="The Broad Institute Genomics Platform"/>
            <consortium name="The Broad Institute Genome Sequencing Center for Infectious Disease"/>
            <person name="Wu L."/>
            <person name="Ma J."/>
        </authorList>
    </citation>
    <scope>NUCLEOTIDE SEQUENCE [LARGE SCALE GENOMIC DNA]</scope>
    <source>
        <strain evidence="2 3">JCM 16328</strain>
    </source>
</reference>
<feature type="compositionally biased region" description="Low complexity" evidence="1">
    <location>
        <begin position="97"/>
        <end position="122"/>
    </location>
</feature>
<name>A0AAV3TDS8_9EURY</name>
<accession>A0AAV3TDS8</accession>
<dbReference type="Proteomes" id="UP001500420">
    <property type="component" value="Unassembled WGS sequence"/>
</dbReference>
<sequence length="527" mass="54482">MPPGMSEEGDDGPTRRQLLGLIGAGGITAIGAGLIITGARVSPTDDDGDGNESADGDREPDEPSALSAAWDATYGDGPSAFSAAVGGRDVGSIFSDGNATNETAGNTTLNGTGTANETAGNASIGNESGTGNATDGNVSDSEDGPDEAVFGGVRSTDQDDGEGWLVGVEGPETTTFDVTYSADQGEQAFDAIECVLPAADGWVIVGWTHVPSPDDGDTPDRKFPWASGVDEAGSSQWFRTYERPGVESFRDVFRDGVPTPDGGYLLAGVTLGESFDDIRRGDGWLAKIGAEGRLNWERTYAPDGANRTTWSDDERYDAFTTVRAVDGGYLLAGAATTDGPSDSNPADGWVVAVDPNGERRWSSTYEYAGGEDSDAVDLAVSDVRPAGDGFLAVGTAGSYEYVRPLRENQLFGDGWIAGLGAEGEVRWEQSVADAALRTTADAGDAGRIVAGARENQPWVGLLGEDGSLAEELTLSEADGVVSTAAVRDDGAIALAGRRDDGETPVAFVTQLSPIEDAAAESDSDAEE</sequence>
<feature type="compositionally biased region" description="Acidic residues" evidence="1">
    <location>
        <begin position="44"/>
        <end position="62"/>
    </location>
</feature>
<evidence type="ECO:0000256" key="1">
    <source>
        <dbReference type="SAM" id="MobiDB-lite"/>
    </source>
</evidence>
<organism evidence="2 3">
    <name type="scientific">Natronoarchaeum mannanilyticum</name>
    <dbReference type="NCBI Taxonomy" id="926360"/>
    <lineage>
        <taxon>Archaea</taxon>
        <taxon>Methanobacteriati</taxon>
        <taxon>Methanobacteriota</taxon>
        <taxon>Stenosarchaea group</taxon>
        <taxon>Halobacteria</taxon>
        <taxon>Halobacteriales</taxon>
        <taxon>Natronoarchaeaceae</taxon>
    </lineage>
</organism>
<comment type="caution">
    <text evidence="2">The sequence shown here is derived from an EMBL/GenBank/DDBJ whole genome shotgun (WGS) entry which is preliminary data.</text>
</comment>
<keyword evidence="3" id="KW-1185">Reference proteome</keyword>
<protein>
    <recommendedName>
        <fullName evidence="4">FG-GAP repeat-containing protein</fullName>
    </recommendedName>
</protein>